<dbReference type="AlphaFoldDB" id="A0A1Y1NK20"/>
<evidence type="ECO:0000256" key="7">
    <source>
        <dbReference type="ARBA" id="ARBA00022824"/>
    </source>
</evidence>
<evidence type="ECO:0000256" key="6">
    <source>
        <dbReference type="ARBA" id="ARBA00022723"/>
    </source>
</evidence>
<dbReference type="EMBL" id="GEZM01001239">
    <property type="protein sequence ID" value="JAV98059.1"/>
    <property type="molecule type" value="Transcribed_RNA"/>
</dbReference>
<evidence type="ECO:0000256" key="13">
    <source>
        <dbReference type="PIRSR" id="PIRSR602401-1"/>
    </source>
</evidence>
<evidence type="ECO:0000313" key="15">
    <source>
        <dbReference type="EMBL" id="JAV98059.1"/>
    </source>
</evidence>
<comment type="subcellular location">
    <subcellularLocation>
        <location evidence="3">Endoplasmic reticulum membrane</location>
        <topology evidence="3">Peripheral membrane protein</topology>
    </subcellularLocation>
    <subcellularLocation>
        <location evidence="2">Microsome membrane</location>
        <topology evidence="2">Peripheral membrane protein</topology>
    </subcellularLocation>
</comment>
<dbReference type="InterPro" id="IPR017972">
    <property type="entry name" value="Cyt_P450_CS"/>
</dbReference>
<evidence type="ECO:0000256" key="14">
    <source>
        <dbReference type="RuleBase" id="RU000461"/>
    </source>
</evidence>
<dbReference type="GO" id="GO:0004497">
    <property type="term" value="F:monooxygenase activity"/>
    <property type="evidence" value="ECO:0007669"/>
    <property type="project" value="UniProtKB-KW"/>
</dbReference>
<dbReference type="InterPro" id="IPR002401">
    <property type="entry name" value="Cyt_P450_E_grp-I"/>
</dbReference>
<keyword evidence="10 13" id="KW-0408">Iron</keyword>
<evidence type="ECO:0000256" key="9">
    <source>
        <dbReference type="ARBA" id="ARBA00023002"/>
    </source>
</evidence>
<evidence type="ECO:0000256" key="12">
    <source>
        <dbReference type="ARBA" id="ARBA00023136"/>
    </source>
</evidence>
<dbReference type="PRINTS" id="PR00463">
    <property type="entry name" value="EP450I"/>
</dbReference>
<keyword evidence="5 13" id="KW-0349">Heme</keyword>
<dbReference type="InterPro" id="IPR050476">
    <property type="entry name" value="Insect_CytP450_Detox"/>
</dbReference>
<keyword evidence="7" id="KW-0256">Endoplasmic reticulum</keyword>
<dbReference type="SUPFAM" id="SSF48264">
    <property type="entry name" value="Cytochrome P450"/>
    <property type="match status" value="1"/>
</dbReference>
<comment type="cofactor">
    <cofactor evidence="1 13">
        <name>heme</name>
        <dbReference type="ChEBI" id="CHEBI:30413"/>
    </cofactor>
</comment>
<dbReference type="PRINTS" id="PR00385">
    <property type="entry name" value="P450"/>
</dbReference>
<keyword evidence="9 14" id="KW-0560">Oxidoreductase</keyword>
<comment type="similarity">
    <text evidence="4 14">Belongs to the cytochrome P450 family.</text>
</comment>
<keyword evidence="12" id="KW-0472">Membrane</keyword>
<dbReference type="GO" id="GO:0016705">
    <property type="term" value="F:oxidoreductase activity, acting on paired donors, with incorporation or reduction of molecular oxygen"/>
    <property type="evidence" value="ECO:0007669"/>
    <property type="project" value="InterPro"/>
</dbReference>
<protein>
    <recommendedName>
        <fullName evidence="16">Cytochrome P450</fullName>
    </recommendedName>
</protein>
<evidence type="ECO:0000256" key="5">
    <source>
        <dbReference type="ARBA" id="ARBA00022617"/>
    </source>
</evidence>
<dbReference type="GO" id="GO:0005789">
    <property type="term" value="C:endoplasmic reticulum membrane"/>
    <property type="evidence" value="ECO:0007669"/>
    <property type="project" value="UniProtKB-SubCell"/>
</dbReference>
<evidence type="ECO:0000256" key="8">
    <source>
        <dbReference type="ARBA" id="ARBA00022848"/>
    </source>
</evidence>
<dbReference type="GO" id="GO:0005506">
    <property type="term" value="F:iron ion binding"/>
    <property type="evidence" value="ECO:0007669"/>
    <property type="project" value="InterPro"/>
</dbReference>
<accession>A0A1Y1NK20</accession>
<dbReference type="PANTHER" id="PTHR24292">
    <property type="entry name" value="CYTOCHROME P450"/>
    <property type="match status" value="1"/>
</dbReference>
<evidence type="ECO:0000256" key="11">
    <source>
        <dbReference type="ARBA" id="ARBA00023033"/>
    </source>
</evidence>
<keyword evidence="11 14" id="KW-0503">Monooxygenase</keyword>
<dbReference type="GO" id="GO:0020037">
    <property type="term" value="F:heme binding"/>
    <property type="evidence" value="ECO:0007669"/>
    <property type="project" value="InterPro"/>
</dbReference>
<evidence type="ECO:0000256" key="10">
    <source>
        <dbReference type="ARBA" id="ARBA00023004"/>
    </source>
</evidence>
<evidence type="ECO:0008006" key="16">
    <source>
        <dbReference type="Google" id="ProtNLM"/>
    </source>
</evidence>
<dbReference type="PROSITE" id="PS00086">
    <property type="entry name" value="CYTOCHROME_P450"/>
    <property type="match status" value="1"/>
</dbReference>
<sequence length="491" mass="57006">MFVTISILLLIFTIFYTWYVKKKYSYWEERGVPNPKPSLILGNIGKMITWQRTLTDFFKDVYREYEGYSYLGIYNCLTPAVVLRDPDLISDLLIRNFDSFTDTMIEIADPIASIHPGFVERDRWKTLRREMVGNLTKTKIKGMLVHIEKVCEEMLEYLKRKNYCVKATDLSFKFTGDNVMACAYGLDGKSFITGTSLMEQIRDEMSMSTKIGSLFHTSGLFFPKLCKLFQISYLGKQVPDKFKELIAMVVTYREDSTYAYNDFANFLKESKQKNDDNYFGYAMSFFLDGFETSGYALIYTLLEVTRNPIVQETARKEVEVTLKTHNTVYSYEALKSMVYLDSIIHETVRKHTVIKFINRKCTKDFVLPAPRAGHGKPVTITKGTHIFVPIEAIHRDEKYFPNSSKFDPNRFFDEHIMESRPKNAYLGFGDGPRVCLGKKFAVVQMKMILVTLLLNFTLKIHEKTVFPLGKEFYHLSKSPKGDIWIEFLPRS</sequence>
<keyword evidence="6 13" id="KW-0479">Metal-binding</keyword>
<dbReference type="Pfam" id="PF00067">
    <property type="entry name" value="p450"/>
    <property type="match status" value="1"/>
</dbReference>
<organism evidence="15">
    <name type="scientific">Photinus pyralis</name>
    <name type="common">Common eastern firefly</name>
    <name type="synonym">Lampyris pyralis</name>
    <dbReference type="NCBI Taxonomy" id="7054"/>
    <lineage>
        <taxon>Eukaryota</taxon>
        <taxon>Metazoa</taxon>
        <taxon>Ecdysozoa</taxon>
        <taxon>Arthropoda</taxon>
        <taxon>Hexapoda</taxon>
        <taxon>Insecta</taxon>
        <taxon>Pterygota</taxon>
        <taxon>Neoptera</taxon>
        <taxon>Endopterygota</taxon>
        <taxon>Coleoptera</taxon>
        <taxon>Polyphaga</taxon>
        <taxon>Elateriformia</taxon>
        <taxon>Elateroidea</taxon>
        <taxon>Lampyridae</taxon>
        <taxon>Lampyrinae</taxon>
        <taxon>Photinus</taxon>
    </lineage>
</organism>
<evidence type="ECO:0000256" key="2">
    <source>
        <dbReference type="ARBA" id="ARBA00004174"/>
    </source>
</evidence>
<reference evidence="15" key="1">
    <citation type="journal article" date="2016" name="Sci. Rep.">
        <title>Molecular characterization of firefly nuptial gifts: a multi-omics approach sheds light on postcopulatory sexual selection.</title>
        <authorList>
            <person name="Al-Wathiqui N."/>
            <person name="Fallon T.R."/>
            <person name="South A."/>
            <person name="Weng J.K."/>
            <person name="Lewis S.M."/>
        </authorList>
    </citation>
    <scope>NUCLEOTIDE SEQUENCE</scope>
</reference>
<dbReference type="PANTHER" id="PTHR24292:SF54">
    <property type="entry name" value="CYP9F3-RELATED"/>
    <property type="match status" value="1"/>
</dbReference>
<evidence type="ECO:0000256" key="3">
    <source>
        <dbReference type="ARBA" id="ARBA00004406"/>
    </source>
</evidence>
<evidence type="ECO:0000256" key="4">
    <source>
        <dbReference type="ARBA" id="ARBA00010617"/>
    </source>
</evidence>
<feature type="binding site" description="axial binding residue" evidence="13">
    <location>
        <position position="435"/>
    </location>
    <ligand>
        <name>heme</name>
        <dbReference type="ChEBI" id="CHEBI:30413"/>
    </ligand>
    <ligandPart>
        <name>Fe</name>
        <dbReference type="ChEBI" id="CHEBI:18248"/>
    </ligandPart>
</feature>
<proteinExistence type="inferred from homology"/>
<dbReference type="InterPro" id="IPR001128">
    <property type="entry name" value="Cyt_P450"/>
</dbReference>
<dbReference type="Gene3D" id="1.10.630.10">
    <property type="entry name" value="Cytochrome P450"/>
    <property type="match status" value="1"/>
</dbReference>
<dbReference type="InterPro" id="IPR036396">
    <property type="entry name" value="Cyt_P450_sf"/>
</dbReference>
<dbReference type="CDD" id="cd11056">
    <property type="entry name" value="CYP6-like"/>
    <property type="match status" value="1"/>
</dbReference>
<name>A0A1Y1NK20_PHOPY</name>
<evidence type="ECO:0000256" key="1">
    <source>
        <dbReference type="ARBA" id="ARBA00001971"/>
    </source>
</evidence>
<keyword evidence="8" id="KW-0492">Microsome</keyword>